<accession>A0ABP8EX52</accession>
<evidence type="ECO:0000313" key="2">
    <source>
        <dbReference type="EMBL" id="GAA4288574.1"/>
    </source>
</evidence>
<evidence type="ECO:0000313" key="3">
    <source>
        <dbReference type="Proteomes" id="UP001499841"/>
    </source>
</evidence>
<feature type="region of interest" description="Disordered" evidence="1">
    <location>
        <begin position="1"/>
        <end position="34"/>
    </location>
</feature>
<dbReference type="EMBL" id="BAABBA010000015">
    <property type="protein sequence ID" value="GAA4288574.1"/>
    <property type="molecule type" value="Genomic_DNA"/>
</dbReference>
<feature type="region of interest" description="Disordered" evidence="1">
    <location>
        <begin position="63"/>
        <end position="82"/>
    </location>
</feature>
<reference evidence="3" key="1">
    <citation type="journal article" date="2019" name="Int. J. Syst. Evol. Microbiol.">
        <title>The Global Catalogue of Microorganisms (GCM) 10K type strain sequencing project: providing services to taxonomists for standard genome sequencing and annotation.</title>
        <authorList>
            <consortium name="The Broad Institute Genomics Platform"/>
            <consortium name="The Broad Institute Genome Sequencing Center for Infectious Disease"/>
            <person name="Wu L."/>
            <person name="Ma J."/>
        </authorList>
    </citation>
    <scope>NUCLEOTIDE SEQUENCE [LARGE SCALE GENOMIC DNA]</scope>
    <source>
        <strain evidence="3">JCM 17459</strain>
    </source>
</reference>
<keyword evidence="3" id="KW-1185">Reference proteome</keyword>
<organism evidence="2 3">
    <name type="scientific">Georgenia daeguensis</name>
    <dbReference type="NCBI Taxonomy" id="908355"/>
    <lineage>
        <taxon>Bacteria</taxon>
        <taxon>Bacillati</taxon>
        <taxon>Actinomycetota</taxon>
        <taxon>Actinomycetes</taxon>
        <taxon>Micrococcales</taxon>
        <taxon>Bogoriellaceae</taxon>
        <taxon>Georgenia</taxon>
    </lineage>
</organism>
<proteinExistence type="predicted"/>
<dbReference type="Proteomes" id="UP001499841">
    <property type="component" value="Unassembled WGS sequence"/>
</dbReference>
<protein>
    <submittedName>
        <fullName evidence="2">Uncharacterized protein</fullName>
    </submittedName>
</protein>
<gene>
    <name evidence="2" type="ORF">GCM10022262_29340</name>
</gene>
<feature type="compositionally biased region" description="Gly residues" evidence="1">
    <location>
        <begin position="1"/>
        <end position="14"/>
    </location>
</feature>
<evidence type="ECO:0000256" key="1">
    <source>
        <dbReference type="SAM" id="MobiDB-lite"/>
    </source>
</evidence>
<comment type="caution">
    <text evidence="2">The sequence shown here is derived from an EMBL/GenBank/DDBJ whole genome shotgun (WGS) entry which is preliminary data.</text>
</comment>
<name>A0ABP8EX52_9MICO</name>
<sequence>MGDGACGTDGGGDAVGLVLRGDHDGDPLGPRSLPHVVKPIYVPDQPRTEAATNLDLDMTERGRAVTERGRAAAPARRVLSAG</sequence>